<dbReference type="Pfam" id="PF20629">
    <property type="entry name" value="GD_AH_C"/>
    <property type="match status" value="1"/>
</dbReference>
<organism evidence="4 5">
    <name type="scientific">Jatrophihabitans cynanchi</name>
    <dbReference type="NCBI Taxonomy" id="2944128"/>
    <lineage>
        <taxon>Bacteria</taxon>
        <taxon>Bacillati</taxon>
        <taxon>Actinomycetota</taxon>
        <taxon>Actinomycetes</taxon>
        <taxon>Jatrophihabitantales</taxon>
        <taxon>Jatrophihabitantaceae</taxon>
        <taxon>Jatrophihabitans</taxon>
    </lineage>
</organism>
<sequence>MTAPVLLRLHDDDPVAVARRAITAGERLAGLSAGAGLSAATDVPAGHKVALRPIAAGEAVRKYGQVIGRATCDIAAGSHVHTHNLAMLEFTHPDAAAGPAAPAPVLPAGERATFSGIVRADGRVATRNYIGVLTTVNCSATAARRIADTMTLTGELDDYPNVDGILALTHKTGCGMAGDGPGFELLRRTLAGYARHANFAALLVVGLGCEVNQVAALTDSLELPEGVPLHAMTIQELGGTKHTVAAGLEQVRALLPEVNAVRRESVPASELVLGLQCGGSDGWSGITANPALGYASDLLVRNGGTSILSETPEIYGAEHLLTARAATPQVAAQLLERIRWWERYTADNGGSMDNNPSPGNKAGGLTTILEKSLGAVAKGGTSVLSRVYEYAQPVDGKGFAFMDTPGYDPVSVTGQVAGGANVICFTTGRGSAFGAKPAPSIKLATNTAMYQRMSGDMDLDCGTILADRTVAEVGAEIFELILQTASGHKTNSELLGYGDEEFNPWQLGAVM</sequence>
<dbReference type="Proteomes" id="UP001164693">
    <property type="component" value="Chromosome"/>
</dbReference>
<protein>
    <submittedName>
        <fullName evidence="4">Altronate dehydratase family protein</fullName>
    </submittedName>
</protein>
<proteinExistence type="inferred from homology"/>
<dbReference type="CDD" id="cd11613">
    <property type="entry name" value="SAF_AH_GD"/>
    <property type="match status" value="1"/>
</dbReference>
<dbReference type="InterPro" id="IPR048332">
    <property type="entry name" value="GD_AH_C"/>
</dbReference>
<dbReference type="Pfam" id="PF08666">
    <property type="entry name" value="SAF"/>
    <property type="match status" value="1"/>
</dbReference>
<reference evidence="4" key="1">
    <citation type="submission" date="2022-05" db="EMBL/GenBank/DDBJ databases">
        <title>Jatrophihabitans sp. SB3-54 whole genome sequence.</title>
        <authorList>
            <person name="Suh M.K."/>
            <person name="Eom M.K."/>
            <person name="Kim J.S."/>
            <person name="Kim H.S."/>
            <person name="Do H.E."/>
            <person name="Shin Y.K."/>
            <person name="Lee J.-S."/>
        </authorList>
    </citation>
    <scope>NUCLEOTIDE SEQUENCE</scope>
    <source>
        <strain evidence="4">SB3-54</strain>
    </source>
</reference>
<evidence type="ECO:0000313" key="5">
    <source>
        <dbReference type="Proteomes" id="UP001164693"/>
    </source>
</evidence>
<evidence type="ECO:0000313" key="4">
    <source>
        <dbReference type="EMBL" id="WAX58786.1"/>
    </source>
</evidence>
<dbReference type="Gene3D" id="2.30.130.110">
    <property type="match status" value="1"/>
</dbReference>
<evidence type="ECO:0000256" key="2">
    <source>
        <dbReference type="ARBA" id="ARBA00023239"/>
    </source>
</evidence>
<comment type="similarity">
    <text evidence="1">Belongs to the UxaA family.</text>
</comment>
<dbReference type="InterPro" id="IPR044144">
    <property type="entry name" value="SAF_UxaA/GarD"/>
</dbReference>
<evidence type="ECO:0000259" key="3">
    <source>
        <dbReference type="SMART" id="SM00858"/>
    </source>
</evidence>
<keyword evidence="2" id="KW-0456">Lyase</keyword>
<dbReference type="Pfam" id="PF04295">
    <property type="entry name" value="GD_AH_second"/>
    <property type="match status" value="1"/>
</dbReference>
<name>A0ABY7K687_9ACTN</name>
<dbReference type="PANTHER" id="PTHR30536">
    <property type="entry name" value="ALTRONATE/GALACTARATE DEHYDRATASE"/>
    <property type="match status" value="1"/>
</dbReference>
<dbReference type="PANTHER" id="PTHR30536:SF5">
    <property type="entry name" value="ALTRONATE DEHYDRATASE"/>
    <property type="match status" value="1"/>
</dbReference>
<dbReference type="EMBL" id="CP097463">
    <property type="protein sequence ID" value="WAX58786.1"/>
    <property type="molecule type" value="Genomic_DNA"/>
</dbReference>
<dbReference type="InterPro" id="IPR007392">
    <property type="entry name" value="GD_AH_second"/>
</dbReference>
<accession>A0ABY7K687</accession>
<evidence type="ECO:0000256" key="1">
    <source>
        <dbReference type="ARBA" id="ARBA00010986"/>
    </source>
</evidence>
<dbReference type="RefSeq" id="WP_269445330.1">
    <property type="nucleotide sequence ID" value="NZ_CP097463.1"/>
</dbReference>
<keyword evidence="5" id="KW-1185">Reference proteome</keyword>
<feature type="domain" description="SAF" evidence="3">
    <location>
        <begin position="13"/>
        <end position="86"/>
    </location>
</feature>
<dbReference type="InterPro" id="IPR013974">
    <property type="entry name" value="SAF"/>
</dbReference>
<gene>
    <name evidence="4" type="ORF">M6B22_08480</name>
</gene>
<dbReference type="InterPro" id="IPR052172">
    <property type="entry name" value="UxaA_altronate/galactarate_dh"/>
</dbReference>
<dbReference type="SMART" id="SM00858">
    <property type="entry name" value="SAF"/>
    <property type="match status" value="1"/>
</dbReference>